<dbReference type="KEGG" id="mgik:GO620_000190"/>
<keyword evidence="2" id="KW-1185">Reference proteome</keyword>
<accession>A0A6I4HWV8</accession>
<gene>
    <name evidence="1" type="ORF">GO620_000190</name>
</gene>
<sequence>MTLIAAIKTRQGIVMTADSKEMIQGGQLLWSDFETILQAKSLHEDFEQPAISPAELKELFRTTAQANDNGRIKSMNTGLKLFKLTEFTGLSTTGTANPGGLEFSQIIVNIQSKLKSTDLSLDEICDIAFNYFENLFETDGENRFKNNIIFCGYDWQKEIFRSFVFYYNEKRVLDCKGGFKLDVNRVPVTKRFFYKQEVNDDRPLILKGWVGCLQSLDTYNQKAPNIDLIQGFILLNKIMELGVTIEEISHVITGIGGKILYAVITKEGFRFVENEADVRNITFSFCKGNH</sequence>
<name>A0A6I4HWV8_9SPHI</name>
<reference evidence="1 2" key="1">
    <citation type="submission" date="2020-12" db="EMBL/GenBank/DDBJ databases">
        <title>HMF7856_wgs.fasta genome submission.</title>
        <authorList>
            <person name="Kang H."/>
            <person name="Kim H."/>
            <person name="Joh K."/>
        </authorList>
    </citation>
    <scope>NUCLEOTIDE SEQUENCE [LARGE SCALE GENOMIC DNA]</scope>
    <source>
        <strain evidence="1 2">HMF7856</strain>
    </source>
</reference>
<dbReference type="Proteomes" id="UP000429232">
    <property type="component" value="Chromosome"/>
</dbReference>
<dbReference type="AlphaFoldDB" id="A0A6I4HWV8"/>
<evidence type="ECO:0000313" key="2">
    <source>
        <dbReference type="Proteomes" id="UP000429232"/>
    </source>
</evidence>
<dbReference type="RefSeq" id="WP_157523386.1">
    <property type="nucleotide sequence ID" value="NZ_CP066775.1"/>
</dbReference>
<protein>
    <submittedName>
        <fullName evidence="1">Uncharacterized protein</fullName>
    </submittedName>
</protein>
<proteinExistence type="predicted"/>
<organism evidence="1 2">
    <name type="scientific">Mucilaginibacter ginkgonis</name>
    <dbReference type="NCBI Taxonomy" id="2682091"/>
    <lineage>
        <taxon>Bacteria</taxon>
        <taxon>Pseudomonadati</taxon>
        <taxon>Bacteroidota</taxon>
        <taxon>Sphingobacteriia</taxon>
        <taxon>Sphingobacteriales</taxon>
        <taxon>Sphingobacteriaceae</taxon>
        <taxon>Mucilaginibacter</taxon>
    </lineage>
</organism>
<evidence type="ECO:0000313" key="1">
    <source>
        <dbReference type="EMBL" id="QQL49905.1"/>
    </source>
</evidence>
<dbReference type="EMBL" id="CP066775">
    <property type="protein sequence ID" value="QQL49905.1"/>
    <property type="molecule type" value="Genomic_DNA"/>
</dbReference>